<protein>
    <submittedName>
        <fullName evidence="1">Uncharacterized protein</fullName>
    </submittedName>
</protein>
<sequence length="44" mass="5060">MQYKTSSYKFPSSSYRPSVIIAGNFIKPFGSLLFESIERSILLR</sequence>
<proteinExistence type="predicted"/>
<accession>A0A653KAF6</accession>
<dbReference type="AlphaFoldDB" id="A0A653KAF6"/>
<evidence type="ECO:0000313" key="1">
    <source>
        <dbReference type="EMBL" id="VXA57979.1"/>
    </source>
</evidence>
<evidence type="ECO:0000313" key="2">
    <source>
        <dbReference type="Proteomes" id="UP000430404"/>
    </source>
</evidence>
<name>A0A653KAF6_9GAMM</name>
<gene>
    <name evidence="1" type="ORF">ACI8B_50464</name>
</gene>
<dbReference type="Proteomes" id="UP000430404">
    <property type="component" value="Unassembled WGS sequence"/>
</dbReference>
<organism evidence="1 2">
    <name type="scientific">Acinetobacter proteolyticus</name>
    <dbReference type="NCBI Taxonomy" id="1776741"/>
    <lineage>
        <taxon>Bacteria</taxon>
        <taxon>Pseudomonadati</taxon>
        <taxon>Pseudomonadota</taxon>
        <taxon>Gammaproteobacteria</taxon>
        <taxon>Moraxellales</taxon>
        <taxon>Moraxellaceae</taxon>
        <taxon>Acinetobacter</taxon>
    </lineage>
</organism>
<dbReference type="EMBL" id="CABWKZ010000045">
    <property type="protein sequence ID" value="VXA57979.1"/>
    <property type="molecule type" value="Genomic_DNA"/>
</dbReference>
<reference evidence="1 2" key="1">
    <citation type="submission" date="2019-10" db="EMBL/GenBank/DDBJ databases">
        <authorList>
            <person name="Karimi E."/>
        </authorList>
    </citation>
    <scope>NUCLEOTIDE SEQUENCE [LARGE SCALE GENOMIC DNA]</scope>
    <source>
        <strain evidence="1">Acinetobacter sp. 8BE</strain>
    </source>
</reference>